<evidence type="ECO:0000256" key="2">
    <source>
        <dbReference type="ARBA" id="ARBA00022723"/>
    </source>
</evidence>
<evidence type="ECO:0000256" key="7">
    <source>
        <dbReference type="ARBA" id="ARBA00023163"/>
    </source>
</evidence>
<proteinExistence type="predicted"/>
<evidence type="ECO:0000256" key="5">
    <source>
        <dbReference type="ARBA" id="ARBA00023015"/>
    </source>
</evidence>
<evidence type="ECO:0000256" key="4">
    <source>
        <dbReference type="ARBA" id="ARBA00023014"/>
    </source>
</evidence>
<evidence type="ECO:0000256" key="1">
    <source>
        <dbReference type="ARBA" id="ARBA00022714"/>
    </source>
</evidence>
<comment type="caution">
    <text evidence="9">The sequence shown here is derived from an EMBL/GenBank/DDBJ whole genome shotgun (WGS) entry which is preliminary data.</text>
</comment>
<reference evidence="10" key="1">
    <citation type="journal article" date="2019" name="Int. J. Syst. Evol. Microbiol.">
        <title>The Global Catalogue of Microorganisms (GCM) 10K type strain sequencing project: providing services to taxonomists for standard genome sequencing and annotation.</title>
        <authorList>
            <consortium name="The Broad Institute Genomics Platform"/>
            <consortium name="The Broad Institute Genome Sequencing Center for Infectious Disease"/>
            <person name="Wu L."/>
            <person name="Ma J."/>
        </authorList>
    </citation>
    <scope>NUCLEOTIDE SEQUENCE [LARGE SCALE GENOMIC DNA]</scope>
    <source>
        <strain evidence="10">KACC 13778</strain>
    </source>
</reference>
<dbReference type="Gene3D" id="1.10.1660.10">
    <property type="match status" value="1"/>
</dbReference>
<keyword evidence="1" id="KW-0001">2Fe-2S</keyword>
<dbReference type="PRINTS" id="PR00040">
    <property type="entry name" value="HTHMERR"/>
</dbReference>
<dbReference type="Pfam" id="PF00376">
    <property type="entry name" value="MerR"/>
    <property type="match status" value="1"/>
</dbReference>
<dbReference type="SUPFAM" id="SSF46955">
    <property type="entry name" value="Putative DNA-binding domain"/>
    <property type="match status" value="1"/>
</dbReference>
<sequence length="153" mass="16931">MTLLTIGQLAERAGVATSAIRFYEAEGLLTSTRTAGNQRRYEQSTLRRIAFIRTAQRVGLSLEEIGAALATLPDGRVPTKADWARLSRSWRPRLDEQIARIEQLRDRLDSCIGCGCLSLKTCALSNAGDEMAAYGPGPVLLEPQRRPHGRRPR</sequence>
<dbReference type="Proteomes" id="UP001595956">
    <property type="component" value="Unassembled WGS sequence"/>
</dbReference>
<keyword evidence="2" id="KW-0479">Metal-binding</keyword>
<dbReference type="InterPro" id="IPR009061">
    <property type="entry name" value="DNA-bd_dom_put_sf"/>
</dbReference>
<dbReference type="EMBL" id="JBHSMD010000001">
    <property type="protein sequence ID" value="MFC5491770.1"/>
    <property type="molecule type" value="Genomic_DNA"/>
</dbReference>
<dbReference type="InterPro" id="IPR010211">
    <property type="entry name" value="Redox-sen_tscrpt-act_SoxR"/>
</dbReference>
<organism evidence="9 10">
    <name type="scientific">Nocardioides caricicola</name>
    <dbReference type="NCBI Taxonomy" id="634770"/>
    <lineage>
        <taxon>Bacteria</taxon>
        <taxon>Bacillati</taxon>
        <taxon>Actinomycetota</taxon>
        <taxon>Actinomycetes</taxon>
        <taxon>Propionibacteriales</taxon>
        <taxon>Nocardioidaceae</taxon>
        <taxon>Nocardioides</taxon>
    </lineage>
</organism>
<evidence type="ECO:0000256" key="3">
    <source>
        <dbReference type="ARBA" id="ARBA00023004"/>
    </source>
</evidence>
<dbReference type="InterPro" id="IPR015358">
    <property type="entry name" value="Tscrpt_reg_MerR_DNA-bd"/>
</dbReference>
<keyword evidence="4" id="KW-0411">Iron-sulfur</keyword>
<evidence type="ECO:0000313" key="10">
    <source>
        <dbReference type="Proteomes" id="UP001595956"/>
    </source>
</evidence>
<dbReference type="NCBIfam" id="TIGR01950">
    <property type="entry name" value="SoxR"/>
    <property type="match status" value="1"/>
</dbReference>
<keyword evidence="5" id="KW-0805">Transcription regulation</keyword>
<dbReference type="SMART" id="SM00422">
    <property type="entry name" value="HTH_MERR"/>
    <property type="match status" value="1"/>
</dbReference>
<evidence type="ECO:0000313" key="9">
    <source>
        <dbReference type="EMBL" id="MFC5491770.1"/>
    </source>
</evidence>
<dbReference type="Pfam" id="PF09278">
    <property type="entry name" value="MerR-DNA-bind"/>
    <property type="match status" value="1"/>
</dbReference>
<name>A0ABW0MV27_9ACTN</name>
<evidence type="ECO:0000256" key="6">
    <source>
        <dbReference type="ARBA" id="ARBA00023125"/>
    </source>
</evidence>
<dbReference type="PROSITE" id="PS00552">
    <property type="entry name" value="HTH_MERR_1"/>
    <property type="match status" value="1"/>
</dbReference>
<gene>
    <name evidence="9" type="primary">soxR</name>
    <name evidence="9" type="ORF">ACFPKY_01585</name>
</gene>
<dbReference type="PANTHER" id="PTHR30204">
    <property type="entry name" value="REDOX-CYCLING DRUG-SENSING TRANSCRIPTIONAL ACTIVATOR SOXR"/>
    <property type="match status" value="1"/>
</dbReference>
<dbReference type="PANTHER" id="PTHR30204:SF0">
    <property type="entry name" value="REDOX-SENSITIVE TRANSCRIPTIONAL ACTIVATOR SOXR"/>
    <property type="match status" value="1"/>
</dbReference>
<keyword evidence="10" id="KW-1185">Reference proteome</keyword>
<accession>A0ABW0MV27</accession>
<feature type="domain" description="HTH merR-type" evidence="8">
    <location>
        <begin position="3"/>
        <end position="71"/>
    </location>
</feature>
<dbReference type="InterPro" id="IPR000551">
    <property type="entry name" value="MerR-type_HTH_dom"/>
</dbReference>
<evidence type="ECO:0000259" key="8">
    <source>
        <dbReference type="PROSITE" id="PS50937"/>
    </source>
</evidence>
<keyword evidence="7" id="KW-0804">Transcription</keyword>
<keyword evidence="3" id="KW-0408">Iron</keyword>
<dbReference type="PROSITE" id="PS50937">
    <property type="entry name" value="HTH_MERR_2"/>
    <property type="match status" value="1"/>
</dbReference>
<protein>
    <submittedName>
        <fullName evidence="9">Redox-sensitive transcriptional activator SoxR</fullName>
    </submittedName>
</protein>
<dbReference type="RefSeq" id="WP_345181192.1">
    <property type="nucleotide sequence ID" value="NZ_BAABFQ010000008.1"/>
</dbReference>
<dbReference type="InterPro" id="IPR047057">
    <property type="entry name" value="MerR_fam"/>
</dbReference>
<dbReference type="CDD" id="cd01110">
    <property type="entry name" value="HTH_SoxR"/>
    <property type="match status" value="1"/>
</dbReference>
<keyword evidence="6" id="KW-0238">DNA-binding</keyword>